<gene>
    <name evidence="2" type="ORF">QTJ16_005355</name>
</gene>
<proteinExistence type="predicted"/>
<protein>
    <recommendedName>
        <fullName evidence="1">AB hydrolase-1 domain-containing protein</fullName>
    </recommendedName>
</protein>
<name>A0AAD9SWW9_9HELO</name>
<accession>A0AAD9SWW9</accession>
<dbReference type="EMBL" id="JAUBYV010000008">
    <property type="protein sequence ID" value="KAK2624986.1"/>
    <property type="molecule type" value="Genomic_DNA"/>
</dbReference>
<dbReference type="AlphaFoldDB" id="A0AAD9SWW9"/>
<evidence type="ECO:0000313" key="2">
    <source>
        <dbReference type="EMBL" id="KAK2624986.1"/>
    </source>
</evidence>
<dbReference type="Gene3D" id="3.40.50.1820">
    <property type="entry name" value="alpha/beta hydrolase"/>
    <property type="match status" value="1"/>
</dbReference>
<dbReference type="GO" id="GO:0016020">
    <property type="term" value="C:membrane"/>
    <property type="evidence" value="ECO:0007669"/>
    <property type="project" value="TreeGrafter"/>
</dbReference>
<dbReference type="InterPro" id="IPR000073">
    <property type="entry name" value="AB_hydrolase_1"/>
</dbReference>
<feature type="domain" description="AB hydrolase-1" evidence="1">
    <location>
        <begin position="38"/>
        <end position="260"/>
    </location>
</feature>
<keyword evidence="3" id="KW-1185">Reference proteome</keyword>
<dbReference type="Pfam" id="PF12697">
    <property type="entry name" value="Abhydrolase_6"/>
    <property type="match status" value="1"/>
</dbReference>
<dbReference type="SUPFAM" id="SSF53474">
    <property type="entry name" value="alpha/beta-Hydrolases"/>
    <property type="match status" value="1"/>
</dbReference>
<dbReference type="PANTHER" id="PTHR43798">
    <property type="entry name" value="MONOACYLGLYCEROL LIPASE"/>
    <property type="match status" value="1"/>
</dbReference>
<dbReference type="InterPro" id="IPR050266">
    <property type="entry name" value="AB_hydrolase_sf"/>
</dbReference>
<reference evidence="2" key="1">
    <citation type="submission" date="2023-06" db="EMBL/GenBank/DDBJ databases">
        <title>Draft genome of Marssonina rosae.</title>
        <authorList>
            <person name="Cheng Q."/>
        </authorList>
    </citation>
    <scope>NUCLEOTIDE SEQUENCE</scope>
    <source>
        <strain evidence="2">R4</strain>
    </source>
</reference>
<evidence type="ECO:0000259" key="1">
    <source>
        <dbReference type="Pfam" id="PF12697"/>
    </source>
</evidence>
<evidence type="ECO:0000313" key="3">
    <source>
        <dbReference type="Proteomes" id="UP001285354"/>
    </source>
</evidence>
<dbReference type="InterPro" id="IPR029058">
    <property type="entry name" value="AB_hydrolase_fold"/>
</dbReference>
<dbReference type="PANTHER" id="PTHR43798:SF33">
    <property type="entry name" value="HYDROLASE, PUTATIVE (AFU_ORTHOLOGUE AFUA_2G14860)-RELATED"/>
    <property type="match status" value="1"/>
</dbReference>
<organism evidence="2 3">
    <name type="scientific">Diplocarpon rosae</name>
    <dbReference type="NCBI Taxonomy" id="946125"/>
    <lineage>
        <taxon>Eukaryota</taxon>
        <taxon>Fungi</taxon>
        <taxon>Dikarya</taxon>
        <taxon>Ascomycota</taxon>
        <taxon>Pezizomycotina</taxon>
        <taxon>Leotiomycetes</taxon>
        <taxon>Helotiales</taxon>
        <taxon>Drepanopezizaceae</taxon>
        <taxon>Diplocarpon</taxon>
    </lineage>
</organism>
<comment type="caution">
    <text evidence="2">The sequence shown here is derived from an EMBL/GenBank/DDBJ whole genome shotgun (WGS) entry which is preliminary data.</text>
</comment>
<dbReference type="Proteomes" id="UP001285354">
    <property type="component" value="Unassembled WGS sequence"/>
</dbReference>
<sequence length="329" mass="36588">MNSTQWTGEKSGLVSIGSHSLWLTVAGPDREPGEPVVLIIQGLASCAASWAAVIRLLSVFIRVYAYDRSGLGKSEPSSLPPTSTNIVAELGVLLEAAHISPPYIIVGHSWGGILSRQFIGPGRINDIAGIVLVEANQERTLEELDWRPFFHWILDNGIDIQDALDLKARSKLTAVEWDQFQTDDAKSRANGQAAAEQVQYPESFGRLPVEHQLSYHPPFLGSKPVSVVKGQNARDLRKLYDAVVQKNAGREEERVRYREFLVTFDQIDRDLQSEARKLSSNSRMVCSRESGHNIELTDPEIIVEMVKWVAAGCQKTGLLFHDVNHFGFM</sequence>